<proteinExistence type="inferred from homology"/>
<dbReference type="InterPro" id="IPR007259">
    <property type="entry name" value="GCP"/>
</dbReference>
<dbReference type="GO" id="GO:0043015">
    <property type="term" value="F:gamma-tubulin binding"/>
    <property type="evidence" value="ECO:0007669"/>
    <property type="project" value="InterPro"/>
</dbReference>
<dbReference type="GO" id="GO:0007020">
    <property type="term" value="P:microtubule nucleation"/>
    <property type="evidence" value="ECO:0007669"/>
    <property type="project" value="InterPro"/>
</dbReference>
<keyword evidence="2 5" id="KW-0963">Cytoplasm</keyword>
<dbReference type="GO" id="GO:0051321">
    <property type="term" value="P:meiotic cell cycle"/>
    <property type="evidence" value="ECO:0007669"/>
    <property type="project" value="TreeGrafter"/>
</dbReference>
<feature type="region of interest" description="Disordered" evidence="6">
    <location>
        <begin position="478"/>
        <end position="498"/>
    </location>
</feature>
<feature type="region of interest" description="Disordered" evidence="6">
    <location>
        <begin position="94"/>
        <end position="121"/>
    </location>
</feature>
<dbReference type="GO" id="GO:0000922">
    <property type="term" value="C:spindle pole"/>
    <property type="evidence" value="ECO:0007669"/>
    <property type="project" value="InterPro"/>
</dbReference>
<gene>
    <name evidence="9" type="ORF">CTOB1V02_LOCUS9652</name>
</gene>
<evidence type="ECO:0000256" key="1">
    <source>
        <dbReference type="ARBA" id="ARBA00010337"/>
    </source>
</evidence>
<reference evidence="9" key="1">
    <citation type="submission" date="2020-11" db="EMBL/GenBank/DDBJ databases">
        <authorList>
            <person name="Tran Van P."/>
        </authorList>
    </citation>
    <scope>NUCLEOTIDE SEQUENCE</scope>
</reference>
<dbReference type="GO" id="GO:0000278">
    <property type="term" value="P:mitotic cell cycle"/>
    <property type="evidence" value="ECO:0007669"/>
    <property type="project" value="TreeGrafter"/>
</dbReference>
<evidence type="ECO:0000256" key="4">
    <source>
        <dbReference type="ARBA" id="ARBA00023212"/>
    </source>
</evidence>
<dbReference type="GO" id="GO:0051225">
    <property type="term" value="P:spindle assembly"/>
    <property type="evidence" value="ECO:0007669"/>
    <property type="project" value="TreeGrafter"/>
</dbReference>
<dbReference type="InterPro" id="IPR040457">
    <property type="entry name" value="GCP_C"/>
</dbReference>
<dbReference type="GO" id="GO:0031122">
    <property type="term" value="P:cytoplasmic microtubule organization"/>
    <property type="evidence" value="ECO:0007669"/>
    <property type="project" value="TreeGrafter"/>
</dbReference>
<dbReference type="Gene3D" id="1.20.120.1900">
    <property type="entry name" value="Gamma-tubulin complex, C-terminal domain"/>
    <property type="match status" value="1"/>
</dbReference>
<dbReference type="OrthoDB" id="775571at2759"/>
<dbReference type="PANTHER" id="PTHR19302:SF33">
    <property type="entry name" value="GAMMA-TUBULIN COMPLEX COMPONENT 5"/>
    <property type="match status" value="1"/>
</dbReference>
<dbReference type="GO" id="GO:0051011">
    <property type="term" value="F:microtubule minus-end binding"/>
    <property type="evidence" value="ECO:0007669"/>
    <property type="project" value="TreeGrafter"/>
</dbReference>
<organism evidence="9">
    <name type="scientific">Cyprideis torosa</name>
    <dbReference type="NCBI Taxonomy" id="163714"/>
    <lineage>
        <taxon>Eukaryota</taxon>
        <taxon>Metazoa</taxon>
        <taxon>Ecdysozoa</taxon>
        <taxon>Arthropoda</taxon>
        <taxon>Crustacea</taxon>
        <taxon>Oligostraca</taxon>
        <taxon>Ostracoda</taxon>
        <taxon>Podocopa</taxon>
        <taxon>Podocopida</taxon>
        <taxon>Cytherocopina</taxon>
        <taxon>Cytheroidea</taxon>
        <taxon>Cytherideidae</taxon>
        <taxon>Cyprideis</taxon>
    </lineage>
</organism>
<protein>
    <recommendedName>
        <fullName evidence="5">Gamma-tubulin complex component</fullName>
    </recommendedName>
</protein>
<evidence type="ECO:0000256" key="6">
    <source>
        <dbReference type="SAM" id="MobiDB-lite"/>
    </source>
</evidence>
<dbReference type="Pfam" id="PF04130">
    <property type="entry name" value="GCP_C_terminal"/>
    <property type="match status" value="1"/>
</dbReference>
<dbReference type="GO" id="GO:0000930">
    <property type="term" value="C:gamma-tubulin complex"/>
    <property type="evidence" value="ECO:0007669"/>
    <property type="project" value="TreeGrafter"/>
</dbReference>
<keyword evidence="4 5" id="KW-0206">Cytoskeleton</keyword>
<evidence type="ECO:0000313" key="9">
    <source>
        <dbReference type="EMBL" id="CAD7231809.1"/>
    </source>
</evidence>
<dbReference type="InterPro" id="IPR042241">
    <property type="entry name" value="GCP_C_sf"/>
</dbReference>
<feature type="compositionally biased region" description="Low complexity" evidence="6">
    <location>
        <begin position="108"/>
        <end position="118"/>
    </location>
</feature>
<comment type="similarity">
    <text evidence="1 5">Belongs to the TUBGCP family.</text>
</comment>
<dbReference type="AlphaFoldDB" id="A0A7R8WMN2"/>
<dbReference type="GO" id="GO:0005874">
    <property type="term" value="C:microtubule"/>
    <property type="evidence" value="ECO:0007669"/>
    <property type="project" value="UniProtKB-KW"/>
</dbReference>
<dbReference type="InterPro" id="IPR041470">
    <property type="entry name" value="GCP_N"/>
</dbReference>
<evidence type="ECO:0000256" key="5">
    <source>
        <dbReference type="RuleBase" id="RU363050"/>
    </source>
</evidence>
<dbReference type="Pfam" id="PF17681">
    <property type="entry name" value="GCP_N_terminal"/>
    <property type="match status" value="1"/>
</dbReference>
<comment type="subcellular location">
    <subcellularLocation>
        <location evidence="5">Cytoplasm</location>
        <location evidence="5">Cytoskeleton</location>
        <location evidence="5">Microtubule organizing center</location>
    </subcellularLocation>
</comment>
<evidence type="ECO:0000259" key="7">
    <source>
        <dbReference type="Pfam" id="PF04130"/>
    </source>
</evidence>
<accession>A0A7R8WMN2</accession>
<feature type="compositionally biased region" description="Basic and acidic residues" evidence="6">
    <location>
        <begin position="94"/>
        <end position="103"/>
    </location>
</feature>
<dbReference type="EMBL" id="OB663890">
    <property type="protein sequence ID" value="CAD7231809.1"/>
    <property type="molecule type" value="Genomic_DNA"/>
</dbReference>
<keyword evidence="3 5" id="KW-0493">Microtubule</keyword>
<evidence type="ECO:0000259" key="8">
    <source>
        <dbReference type="Pfam" id="PF17681"/>
    </source>
</evidence>
<evidence type="ECO:0000256" key="2">
    <source>
        <dbReference type="ARBA" id="ARBA00022490"/>
    </source>
</evidence>
<evidence type="ECO:0000256" key="3">
    <source>
        <dbReference type="ARBA" id="ARBA00022701"/>
    </source>
</evidence>
<name>A0A7R8WMN2_9CRUS</name>
<feature type="domain" description="Gamma tubulin complex component C-terminal" evidence="7">
    <location>
        <begin position="535"/>
        <end position="714"/>
    </location>
</feature>
<dbReference type="PANTHER" id="PTHR19302">
    <property type="entry name" value="GAMMA TUBULIN COMPLEX PROTEIN"/>
    <property type="match status" value="1"/>
</dbReference>
<sequence length="717" mass="81202">MPATESRRDVSLESAAIDLVRTLNPKKSDRDHRRLVSQFLSSLRSHSLLPPHERDVQAAFEGVCRKLEFHSRDEEAEKLRNLKGQLMDVGQIRRGQESLKEDVPDGQESSSAGAAESKAPTEMELNGFRKFSSIQEIPPSALSAAALPSPPDPAAHRVIIQHILWNLACDEPIIIPDHRSPLPHGITDWRCIRSLYATEFCPLSAAMKSVRASLTLIDAEEAAKQPRSLTLVALSDEVRSALTETRDAILELEKDLNAPGNAEGAEFFVSLLQESGNSLRPIRERLETLSHVLSAVRYILENSISDERTPSSEAWRVLSRLYELSYTSPPESDVAKRLFSAAVQPFLEIVRRWIDSGVFQDPTDEFIITLRQDVPRDTVEFFRTGFWIRARPEFMGETLDSLLDCGRSLFVLKESSGDLSDIAFPISAETVEKKAPPVVRSPDVDSEEMRRFLSSTKQELDKDPYLRIAFEVPDAIPYNGAQGKSSSGDRQPRRTLVTGPDDLHDALHQPILQLKPKIQTRLIGHFRDSLQLLKWLSAVQDVFLFSENMVMKEFLHTAHKTSKWPLIHPGTWATSFHDCLNAKLDKNIASFFSLGVVDDGDRPRPFVQLLDTLQLRFQPSWPLSLVLPKERIDGHRMLFAFLLRIKLSLLILSQLDFEDMNSDEGVFIKRLQLLRFWTSHLAEHINFFVTTELQSLGYELFSATEECKTLQDVIQRE</sequence>
<feature type="domain" description="Gamma tubulin complex component protein N-terminal" evidence="8">
    <location>
        <begin position="199"/>
        <end position="427"/>
    </location>
</feature>